<proteinExistence type="inferred from homology"/>
<evidence type="ECO:0000256" key="4">
    <source>
        <dbReference type="PROSITE-ProRule" id="PRU00489"/>
    </source>
</evidence>
<dbReference type="InterPro" id="IPR029063">
    <property type="entry name" value="SAM-dependent_MTases_sf"/>
</dbReference>
<gene>
    <name evidence="5" type="ORF">ACFQZI_06495</name>
</gene>
<dbReference type="Pfam" id="PF05063">
    <property type="entry name" value="MT-A70"/>
    <property type="match status" value="1"/>
</dbReference>
<protein>
    <submittedName>
        <fullName evidence="5">MT-A70 family methyltransferase</fullName>
    </submittedName>
</protein>
<name>A0ABW2ZEC7_9SPHI</name>
<evidence type="ECO:0000256" key="3">
    <source>
        <dbReference type="ARBA" id="ARBA00022691"/>
    </source>
</evidence>
<organism evidence="5 6">
    <name type="scientific">Mucilaginibacter lutimaris</name>
    <dbReference type="NCBI Taxonomy" id="931629"/>
    <lineage>
        <taxon>Bacteria</taxon>
        <taxon>Pseudomonadati</taxon>
        <taxon>Bacteroidota</taxon>
        <taxon>Sphingobacteriia</taxon>
        <taxon>Sphingobacteriales</taxon>
        <taxon>Sphingobacteriaceae</taxon>
        <taxon>Mucilaginibacter</taxon>
    </lineage>
</organism>
<dbReference type="SUPFAM" id="SSF53335">
    <property type="entry name" value="S-adenosyl-L-methionine-dependent methyltransferases"/>
    <property type="match status" value="1"/>
</dbReference>
<dbReference type="PANTHER" id="PTHR12829">
    <property type="entry name" value="N6-ADENOSINE-METHYLTRANSFERASE"/>
    <property type="match status" value="1"/>
</dbReference>
<dbReference type="EMBL" id="JBHTIA010000003">
    <property type="protein sequence ID" value="MFD0764494.1"/>
    <property type="molecule type" value="Genomic_DNA"/>
</dbReference>
<evidence type="ECO:0000313" key="5">
    <source>
        <dbReference type="EMBL" id="MFD0764494.1"/>
    </source>
</evidence>
<dbReference type="InterPro" id="IPR002052">
    <property type="entry name" value="DNA_methylase_N6_adenine_CS"/>
</dbReference>
<reference evidence="6" key="1">
    <citation type="journal article" date="2019" name="Int. J. Syst. Evol. Microbiol.">
        <title>The Global Catalogue of Microorganisms (GCM) 10K type strain sequencing project: providing services to taxonomists for standard genome sequencing and annotation.</title>
        <authorList>
            <consortium name="The Broad Institute Genomics Platform"/>
            <consortium name="The Broad Institute Genome Sequencing Center for Infectious Disease"/>
            <person name="Wu L."/>
            <person name="Ma J."/>
        </authorList>
    </citation>
    <scope>NUCLEOTIDE SEQUENCE [LARGE SCALE GENOMIC DNA]</scope>
    <source>
        <strain evidence="6">CCUG 60742</strain>
    </source>
</reference>
<keyword evidence="6" id="KW-1185">Reference proteome</keyword>
<dbReference type="PANTHER" id="PTHR12829:SF7">
    <property type="entry name" value="N6-ADENOSINE-METHYLTRANSFERASE CATALYTIC SUBUNIT"/>
    <property type="match status" value="1"/>
</dbReference>
<dbReference type="PROSITE" id="PS00092">
    <property type="entry name" value="N6_MTASE"/>
    <property type="match status" value="1"/>
</dbReference>
<keyword evidence="2" id="KW-0808">Transferase</keyword>
<evidence type="ECO:0000313" key="6">
    <source>
        <dbReference type="Proteomes" id="UP001597073"/>
    </source>
</evidence>
<evidence type="ECO:0000256" key="1">
    <source>
        <dbReference type="ARBA" id="ARBA00022603"/>
    </source>
</evidence>
<comment type="caution">
    <text evidence="5">The sequence shown here is derived from an EMBL/GenBank/DDBJ whole genome shotgun (WGS) entry which is preliminary data.</text>
</comment>
<keyword evidence="3" id="KW-0949">S-adenosyl-L-methionine</keyword>
<evidence type="ECO:0000256" key="2">
    <source>
        <dbReference type="ARBA" id="ARBA00022679"/>
    </source>
</evidence>
<sequence length="212" mass="24324">MGLAVNGTSKFDHNYFMEITTKKYQLIYADPPWHFRVWSERGKARSPDNHYPTRSLDYLRKLNIPGNAEINSVLLLWATFPCLRQAFELAASWGFTYKTVAFTWVKTNKNNGRPFMGMGYYTRANAELVLLFTRGKPLPRQSRNVPQVLLSPIARHSEKPDVIRDRIVELFGDVSRIELFARDRQDHTDAERFAGGDVFGNEAANSIILPGR</sequence>
<dbReference type="InterPro" id="IPR007757">
    <property type="entry name" value="MT-A70-like"/>
</dbReference>
<dbReference type="GO" id="GO:0008168">
    <property type="term" value="F:methyltransferase activity"/>
    <property type="evidence" value="ECO:0007669"/>
    <property type="project" value="UniProtKB-KW"/>
</dbReference>
<dbReference type="PROSITE" id="PS51143">
    <property type="entry name" value="MT_A70"/>
    <property type="match status" value="1"/>
</dbReference>
<comment type="similarity">
    <text evidence="4">Belongs to the MT-A70-like family.</text>
</comment>
<accession>A0ABW2ZEC7</accession>
<dbReference type="GO" id="GO:0032259">
    <property type="term" value="P:methylation"/>
    <property type="evidence" value="ECO:0007669"/>
    <property type="project" value="UniProtKB-KW"/>
</dbReference>
<keyword evidence="1 5" id="KW-0489">Methyltransferase</keyword>
<dbReference type="Proteomes" id="UP001597073">
    <property type="component" value="Unassembled WGS sequence"/>
</dbReference>